<accession>A0A6J7EBF9</accession>
<sequence>MWSGSGCVTTGVGADQANTELGGHVSKCWISSAPRIVEHIGPCLTNLFTDFVAPGVHTDNDRVVPLSNSFNETDGAPDLFSGINLNTGSSFDATDVDDVCAFIDGSINRIHRGFVIKSGALVVERVGSAIDDGHDD</sequence>
<organism evidence="1">
    <name type="scientific">freshwater metagenome</name>
    <dbReference type="NCBI Taxonomy" id="449393"/>
    <lineage>
        <taxon>unclassified sequences</taxon>
        <taxon>metagenomes</taxon>
        <taxon>ecological metagenomes</taxon>
    </lineage>
</organism>
<evidence type="ECO:0000313" key="1">
    <source>
        <dbReference type="EMBL" id="CAB4880557.1"/>
    </source>
</evidence>
<name>A0A6J7EBF9_9ZZZZ</name>
<proteinExistence type="predicted"/>
<dbReference type="EMBL" id="CAFBLM010000090">
    <property type="protein sequence ID" value="CAB4880557.1"/>
    <property type="molecule type" value="Genomic_DNA"/>
</dbReference>
<reference evidence="1" key="1">
    <citation type="submission" date="2020-05" db="EMBL/GenBank/DDBJ databases">
        <authorList>
            <person name="Chiriac C."/>
            <person name="Salcher M."/>
            <person name="Ghai R."/>
            <person name="Kavagutti S V."/>
        </authorList>
    </citation>
    <scope>NUCLEOTIDE SEQUENCE</scope>
</reference>
<protein>
    <submittedName>
        <fullName evidence="1">Unannotated protein</fullName>
    </submittedName>
</protein>
<gene>
    <name evidence="1" type="ORF">UFOPK3401_01408</name>
</gene>
<dbReference type="AlphaFoldDB" id="A0A6J7EBF9"/>